<dbReference type="EMBL" id="JBHMAA010000001">
    <property type="protein sequence ID" value="MFB9947244.1"/>
    <property type="molecule type" value="Genomic_DNA"/>
</dbReference>
<dbReference type="SUPFAM" id="SSF46785">
    <property type="entry name" value="Winged helix' DNA-binding domain"/>
    <property type="match status" value="1"/>
</dbReference>
<dbReference type="InterPro" id="IPR036390">
    <property type="entry name" value="WH_DNA-bd_sf"/>
</dbReference>
<proteinExistence type="predicted"/>
<dbReference type="Proteomes" id="UP001589692">
    <property type="component" value="Unassembled WGS sequence"/>
</dbReference>
<dbReference type="CDD" id="cd00090">
    <property type="entry name" value="HTH_ARSR"/>
    <property type="match status" value="1"/>
</dbReference>
<reference evidence="2 3" key="1">
    <citation type="submission" date="2024-09" db="EMBL/GenBank/DDBJ databases">
        <authorList>
            <person name="Sun Q."/>
            <person name="Mori K."/>
        </authorList>
    </citation>
    <scope>NUCLEOTIDE SEQUENCE [LARGE SCALE GENOMIC DNA]</scope>
    <source>
        <strain evidence="2 3">TBRC 4938</strain>
    </source>
</reference>
<dbReference type="PRINTS" id="PR00778">
    <property type="entry name" value="HTHARSR"/>
</dbReference>
<comment type="caution">
    <text evidence="2">The sequence shown here is derived from an EMBL/GenBank/DDBJ whole genome shotgun (WGS) entry which is preliminary data.</text>
</comment>
<dbReference type="Gene3D" id="1.10.10.10">
    <property type="entry name" value="Winged helix-like DNA-binding domain superfamily/Winged helix DNA-binding domain"/>
    <property type="match status" value="1"/>
</dbReference>
<dbReference type="Pfam" id="PF12840">
    <property type="entry name" value="HTH_20"/>
    <property type="match status" value="1"/>
</dbReference>
<sequence>MGNHSNAFDDVFRALADPTRRAVLERLAKGPATISDLAAPFDMALPSFMKHIRLLEESGFIHSRKEGRVRTCTLERARFGTIECWLAEQQAIWEAHADRLEQLVLAKEEFLRAKMEKSK</sequence>
<dbReference type="InterPro" id="IPR036388">
    <property type="entry name" value="WH-like_DNA-bd_sf"/>
</dbReference>
<dbReference type="SMART" id="SM00418">
    <property type="entry name" value="HTH_ARSR"/>
    <property type="match status" value="1"/>
</dbReference>
<evidence type="ECO:0000259" key="1">
    <source>
        <dbReference type="PROSITE" id="PS50987"/>
    </source>
</evidence>
<dbReference type="NCBIfam" id="NF033788">
    <property type="entry name" value="HTH_metalloreg"/>
    <property type="match status" value="1"/>
</dbReference>
<dbReference type="RefSeq" id="WP_377254560.1">
    <property type="nucleotide sequence ID" value="NZ_JBHMAA010000001.1"/>
</dbReference>
<feature type="domain" description="HTH arsR-type" evidence="1">
    <location>
        <begin position="1"/>
        <end position="94"/>
    </location>
</feature>
<organism evidence="2 3">
    <name type="scientific">Rhizobium puerariae</name>
    <dbReference type="NCBI Taxonomy" id="1585791"/>
    <lineage>
        <taxon>Bacteria</taxon>
        <taxon>Pseudomonadati</taxon>
        <taxon>Pseudomonadota</taxon>
        <taxon>Alphaproteobacteria</taxon>
        <taxon>Hyphomicrobiales</taxon>
        <taxon>Rhizobiaceae</taxon>
        <taxon>Rhizobium/Agrobacterium group</taxon>
        <taxon>Rhizobium</taxon>
    </lineage>
</organism>
<dbReference type="PROSITE" id="PS50987">
    <property type="entry name" value="HTH_ARSR_2"/>
    <property type="match status" value="1"/>
</dbReference>
<dbReference type="InterPro" id="IPR001845">
    <property type="entry name" value="HTH_ArsR_DNA-bd_dom"/>
</dbReference>
<gene>
    <name evidence="2" type="ORF">ACFFP0_00210</name>
</gene>
<accession>A0ABV6AAY4</accession>
<evidence type="ECO:0000313" key="3">
    <source>
        <dbReference type="Proteomes" id="UP001589692"/>
    </source>
</evidence>
<dbReference type="PANTHER" id="PTHR38600:SF2">
    <property type="entry name" value="SLL0088 PROTEIN"/>
    <property type="match status" value="1"/>
</dbReference>
<keyword evidence="3" id="KW-1185">Reference proteome</keyword>
<protein>
    <submittedName>
        <fullName evidence="2">ArsR/SmtB family transcription factor</fullName>
    </submittedName>
</protein>
<dbReference type="InterPro" id="IPR011991">
    <property type="entry name" value="ArsR-like_HTH"/>
</dbReference>
<evidence type="ECO:0000313" key="2">
    <source>
        <dbReference type="EMBL" id="MFB9947244.1"/>
    </source>
</evidence>
<name>A0ABV6AAY4_9HYPH</name>
<dbReference type="PANTHER" id="PTHR38600">
    <property type="entry name" value="TRANSCRIPTIONAL REGULATORY PROTEIN"/>
    <property type="match status" value="1"/>
</dbReference>